<proteinExistence type="predicted"/>
<name>A0A1I4YIS4_9PROT</name>
<evidence type="ECO:0000259" key="2">
    <source>
        <dbReference type="Pfam" id="PF07589"/>
    </source>
</evidence>
<feature type="domain" description="Ice-binding protein C-terminal" evidence="2">
    <location>
        <begin position="170"/>
        <end position="192"/>
    </location>
</feature>
<dbReference type="Pfam" id="PF07589">
    <property type="entry name" value="PEP-CTERM"/>
    <property type="match status" value="1"/>
</dbReference>
<accession>A0A1I4YIS4</accession>
<dbReference type="AlphaFoldDB" id="A0A1I4YIS4"/>
<organism evidence="3 4">
    <name type="scientific">Nitrosospira briensis</name>
    <dbReference type="NCBI Taxonomy" id="35799"/>
    <lineage>
        <taxon>Bacteria</taxon>
        <taxon>Pseudomonadati</taxon>
        <taxon>Pseudomonadota</taxon>
        <taxon>Betaproteobacteria</taxon>
        <taxon>Nitrosomonadales</taxon>
        <taxon>Nitrosomonadaceae</taxon>
        <taxon>Nitrosospira</taxon>
    </lineage>
</organism>
<evidence type="ECO:0000313" key="4">
    <source>
        <dbReference type="Proteomes" id="UP000183107"/>
    </source>
</evidence>
<dbReference type="EMBL" id="FOVJ01000001">
    <property type="protein sequence ID" value="SFN37924.1"/>
    <property type="molecule type" value="Genomic_DNA"/>
</dbReference>
<dbReference type="Proteomes" id="UP000183107">
    <property type="component" value="Unassembled WGS sequence"/>
</dbReference>
<keyword evidence="4" id="KW-1185">Reference proteome</keyword>
<dbReference type="NCBIfam" id="NF038127">
    <property type="entry name" value="FDP_fam"/>
    <property type="match status" value="1"/>
</dbReference>
<dbReference type="SUPFAM" id="SSF89260">
    <property type="entry name" value="Collagen-binding domain"/>
    <property type="match status" value="1"/>
</dbReference>
<dbReference type="Gene3D" id="2.60.120.380">
    <property type="match status" value="1"/>
</dbReference>
<sequence>MKVISVFKKLFAALVPAVILAGSYPACASMYFETGDAGTTAETANYIPWDTATIFGAIHENDGADVYGFEWAGGFFLANTDGSDFDTMLSLFNESGGLLSFNDDIGGGPRYSQLALELDPGNYFLGISYYANNYEGDMRSYWEEGIEGTYQIQKTVAAPIPPQPAITAEVPEPASIALVMIGCAGIMLGRRRKAVS</sequence>
<evidence type="ECO:0000313" key="3">
    <source>
        <dbReference type="EMBL" id="SFN37924.1"/>
    </source>
</evidence>
<dbReference type="InterPro" id="IPR013424">
    <property type="entry name" value="Ice-binding_C"/>
</dbReference>
<keyword evidence="1" id="KW-0732">Signal</keyword>
<feature type="chain" id="PRO_5010209622" evidence="1">
    <location>
        <begin position="29"/>
        <end position="196"/>
    </location>
</feature>
<feature type="signal peptide" evidence="1">
    <location>
        <begin position="1"/>
        <end position="28"/>
    </location>
</feature>
<protein>
    <submittedName>
        <fullName evidence="3">PEP-CTERM protein-sorting domain-containing protein</fullName>
    </submittedName>
</protein>
<gene>
    <name evidence="3" type="ORF">SAMN05216386_0720</name>
</gene>
<dbReference type="OrthoDB" id="8566332at2"/>
<dbReference type="RefSeq" id="WP_074794710.1">
    <property type="nucleotide sequence ID" value="NZ_FOVJ01000001.1"/>
</dbReference>
<evidence type="ECO:0000256" key="1">
    <source>
        <dbReference type="SAM" id="SignalP"/>
    </source>
</evidence>
<reference evidence="4" key="1">
    <citation type="submission" date="2016-10" db="EMBL/GenBank/DDBJ databases">
        <authorList>
            <person name="Varghese N."/>
        </authorList>
    </citation>
    <scope>NUCLEOTIDE SEQUENCE [LARGE SCALE GENOMIC DNA]</scope>
    <source>
        <strain evidence="4">Nsp8</strain>
    </source>
</reference>
<dbReference type="NCBIfam" id="TIGR02595">
    <property type="entry name" value="PEP_CTERM"/>
    <property type="match status" value="1"/>
</dbReference>